<keyword evidence="9" id="KW-1185">Reference proteome</keyword>
<accession>E6MF21</accession>
<keyword evidence="5 6" id="KW-0472">Membrane</keyword>
<evidence type="ECO:0000256" key="2">
    <source>
        <dbReference type="ARBA" id="ARBA00022475"/>
    </source>
</evidence>
<protein>
    <submittedName>
        <fullName evidence="8">Na+/H+ antiporter family protein</fullName>
    </submittedName>
</protein>
<dbReference type="AlphaFoldDB" id="E6MF21"/>
<feature type="transmembrane region" description="Helical" evidence="6">
    <location>
        <begin position="496"/>
        <end position="515"/>
    </location>
</feature>
<feature type="transmembrane region" description="Helical" evidence="6">
    <location>
        <begin position="44"/>
        <end position="65"/>
    </location>
</feature>
<dbReference type="Pfam" id="PF03553">
    <property type="entry name" value="Na_H_antiporter"/>
    <property type="match status" value="1"/>
</dbReference>
<keyword evidence="2" id="KW-1003">Cell membrane</keyword>
<organism evidence="8 9">
    <name type="scientific">Pseudoramibacter alactolyticus ATCC 23263</name>
    <dbReference type="NCBI Taxonomy" id="887929"/>
    <lineage>
        <taxon>Bacteria</taxon>
        <taxon>Bacillati</taxon>
        <taxon>Bacillota</taxon>
        <taxon>Clostridia</taxon>
        <taxon>Eubacteriales</taxon>
        <taxon>Eubacteriaceae</taxon>
        <taxon>Pseudoramibacter</taxon>
    </lineage>
</organism>
<evidence type="ECO:0000256" key="4">
    <source>
        <dbReference type="ARBA" id="ARBA00022989"/>
    </source>
</evidence>
<dbReference type="HOGENOM" id="CLU_018751_1_0_9"/>
<keyword evidence="3 6" id="KW-0812">Transmembrane</keyword>
<feature type="transmembrane region" description="Helical" evidence="6">
    <location>
        <begin position="85"/>
        <end position="102"/>
    </location>
</feature>
<comment type="subcellular location">
    <subcellularLocation>
        <location evidence="1">Cell membrane</location>
        <topology evidence="1">Multi-pass membrane protein</topology>
    </subcellularLocation>
</comment>
<dbReference type="InterPro" id="IPR018461">
    <property type="entry name" value="Na/H_Antiport_NhaC-like_C"/>
</dbReference>
<evidence type="ECO:0000313" key="8">
    <source>
        <dbReference type="EMBL" id="EFV02371.1"/>
    </source>
</evidence>
<evidence type="ECO:0000256" key="1">
    <source>
        <dbReference type="ARBA" id="ARBA00004651"/>
    </source>
</evidence>
<feature type="transmembrane region" description="Helical" evidence="6">
    <location>
        <begin position="348"/>
        <end position="369"/>
    </location>
</feature>
<feature type="transmembrane region" description="Helical" evidence="6">
    <location>
        <begin position="13"/>
        <end position="37"/>
    </location>
</feature>
<feature type="transmembrane region" description="Helical" evidence="6">
    <location>
        <begin position="266"/>
        <end position="286"/>
    </location>
</feature>
<proteinExistence type="predicted"/>
<name>E6MF21_9FIRM</name>
<reference evidence="8 9" key="1">
    <citation type="submission" date="2010-12" db="EMBL/GenBank/DDBJ databases">
        <authorList>
            <person name="Muzny D."/>
            <person name="Qin X."/>
            <person name="Deng J."/>
            <person name="Jiang H."/>
            <person name="Liu Y."/>
            <person name="Qu J."/>
            <person name="Song X.-Z."/>
            <person name="Zhang L."/>
            <person name="Thornton R."/>
            <person name="Coyle M."/>
            <person name="Francisco L."/>
            <person name="Jackson L."/>
            <person name="Javaid M."/>
            <person name="Korchina V."/>
            <person name="Kovar C."/>
            <person name="Mata R."/>
            <person name="Mathew T."/>
            <person name="Ngo R."/>
            <person name="Nguyen L."/>
            <person name="Nguyen N."/>
            <person name="Okwuonu G."/>
            <person name="Ongeri F."/>
            <person name="Pham C."/>
            <person name="Simmons D."/>
            <person name="Wilczek-Boney K."/>
            <person name="Hale W."/>
            <person name="Jakkamsetti A."/>
            <person name="Pham P."/>
            <person name="Ruth R."/>
            <person name="San Lucas F."/>
            <person name="Warren J."/>
            <person name="Zhang J."/>
            <person name="Zhao Z."/>
            <person name="Zhou C."/>
            <person name="Zhu D."/>
            <person name="Lee S."/>
            <person name="Bess C."/>
            <person name="Blankenburg K."/>
            <person name="Forbes L."/>
            <person name="Fu Q."/>
            <person name="Gubbala S."/>
            <person name="Hirani K."/>
            <person name="Jayaseelan J.C."/>
            <person name="Lara F."/>
            <person name="Munidasa M."/>
            <person name="Palculict T."/>
            <person name="Patil S."/>
            <person name="Pu L.-L."/>
            <person name="Saada N."/>
            <person name="Tang L."/>
            <person name="Weissenberger G."/>
            <person name="Zhu Y."/>
            <person name="Hemphill L."/>
            <person name="Shang Y."/>
            <person name="Youmans B."/>
            <person name="Ayvaz T."/>
            <person name="Ross M."/>
            <person name="Santibanez J."/>
            <person name="Aqrawi P."/>
            <person name="Gross S."/>
            <person name="Joshi V."/>
            <person name="Fowler G."/>
            <person name="Nazareth L."/>
            <person name="Reid J."/>
            <person name="Worley K."/>
            <person name="Petrosino J."/>
            <person name="Highlander S."/>
            <person name="Gibbs R."/>
        </authorList>
    </citation>
    <scope>NUCLEOTIDE SEQUENCE [LARGE SCALE GENOMIC DNA]</scope>
    <source>
        <strain evidence="8 9">ATCC 23263</strain>
    </source>
</reference>
<dbReference type="GO" id="GO:0005886">
    <property type="term" value="C:plasma membrane"/>
    <property type="evidence" value="ECO:0007669"/>
    <property type="project" value="UniProtKB-SubCell"/>
</dbReference>
<evidence type="ECO:0000313" key="9">
    <source>
        <dbReference type="Proteomes" id="UP000004754"/>
    </source>
</evidence>
<feature type="transmembrane region" description="Helical" evidence="6">
    <location>
        <begin position="164"/>
        <end position="185"/>
    </location>
</feature>
<dbReference type="EMBL" id="AEQN01000010">
    <property type="protein sequence ID" value="EFV02371.1"/>
    <property type="molecule type" value="Genomic_DNA"/>
</dbReference>
<comment type="caution">
    <text evidence="8">The sequence shown here is derived from an EMBL/GenBank/DDBJ whole genome shotgun (WGS) entry which is preliminary data.</text>
</comment>
<feature type="transmembrane region" description="Helical" evidence="6">
    <location>
        <begin position="389"/>
        <end position="422"/>
    </location>
</feature>
<dbReference type="eggNOG" id="COG1757">
    <property type="taxonomic scope" value="Bacteria"/>
</dbReference>
<evidence type="ECO:0000256" key="6">
    <source>
        <dbReference type="SAM" id="Phobius"/>
    </source>
</evidence>
<feature type="transmembrane region" description="Helical" evidence="6">
    <location>
        <begin position="306"/>
        <end position="327"/>
    </location>
</feature>
<dbReference type="Proteomes" id="UP000004754">
    <property type="component" value="Unassembled WGS sequence"/>
</dbReference>
<evidence type="ECO:0000256" key="5">
    <source>
        <dbReference type="ARBA" id="ARBA00023136"/>
    </source>
</evidence>
<keyword evidence="4 6" id="KW-1133">Transmembrane helix</keyword>
<dbReference type="STRING" id="887929.HMP0721_0604"/>
<feature type="transmembrane region" description="Helical" evidence="6">
    <location>
        <begin position="205"/>
        <end position="227"/>
    </location>
</feature>
<sequence length="532" mass="56716">MIKYFRYYILREVFMHAVNVGFLSLLPPILAIVLALCTKEVVSSLLIGILSGSMIYAAYTGGGIIEMAGVAFGTVSKTVGSPDKFNIILFLALLGTLVYVVTKAGGSRAYGEWAAAKMKSRRAVQLATSALGVLIFIDDYFNCLTVGTVMKPVTDKFKISRAKLAYIIDATAAPVCIIAPISSWAAAVGSTLVKAGKFSNELGAFVATIPYNLYALLTIIMVLTLSVTNLEFGPMEKVEYEAQKHGKLGAVDQIDRDEKAEKKGTVLDLVIPIIALIIFSVLSMLWNGGLWSGKGVSISEAFGRCNASAALVLGGFWALVLTFLLFVPRKLISFHEFFNGVAEGIKSMVPAYIILTLAWTIGALCQDYLNTGVFVGQLIRASHMPLQLIPAIVFAVAAGLSFSIGTAWGTFAIFIPIVVFICQASAPELMTVTLSATLAGSVFGDHCSPISDTTILSSTGAGCNHLQHVSTQLPYATVVAGCSFLGYLVAGLTYGNVFATLGTGLCALIGLLIILHKRSDKRLHQFIESGQK</sequence>
<evidence type="ECO:0000259" key="7">
    <source>
        <dbReference type="Pfam" id="PF03553"/>
    </source>
</evidence>
<dbReference type="PANTHER" id="PTHR43478:SF1">
    <property type="entry name" value="NA+_H+ ANTIPORTER NHAC-LIKE C-TERMINAL DOMAIN-CONTAINING PROTEIN"/>
    <property type="match status" value="1"/>
</dbReference>
<feature type="domain" description="Na+/H+ antiporter NhaC-like C-terminal" evidence="7">
    <location>
        <begin position="201"/>
        <end position="492"/>
    </location>
</feature>
<dbReference type="PANTHER" id="PTHR43478">
    <property type="entry name" value="NA+/H+ ANTIPORTER-RELATED"/>
    <property type="match status" value="1"/>
</dbReference>
<evidence type="ECO:0000256" key="3">
    <source>
        <dbReference type="ARBA" id="ARBA00022692"/>
    </source>
</evidence>
<gene>
    <name evidence="8" type="ORF">HMP0721_0604</name>
</gene>